<dbReference type="PATRIC" id="fig|136857.5.peg.1116"/>
<keyword evidence="1" id="KW-1133">Transmembrane helix</keyword>
<dbReference type="STRING" id="136857.CTEST_05615"/>
<sequence>MVGMSSDAPVTFRPERANLIVAFLIIAIAGLVLGTMWQYLWILLFPLAFVYWILRARTIVGDEGIDITYAFRPGTSIGWDDLKGVGFKGARALATTKDGKEYPMPGVTFNSLPELSKASNGRIPDALTAGRDAADEKVVIINRDGDQILLTKEEYAARLAANPETPRSQQ</sequence>
<protein>
    <submittedName>
        <fullName evidence="3">Bacterial PH domain</fullName>
    </submittedName>
</protein>
<keyword evidence="4" id="KW-1185">Reference proteome</keyword>
<gene>
    <name evidence="3" type="ORF">CTEST_05615</name>
</gene>
<keyword evidence="1" id="KW-0472">Membrane</keyword>
<evidence type="ECO:0000313" key="3">
    <source>
        <dbReference type="EMBL" id="AKK08569.1"/>
    </source>
</evidence>
<accession>A0A0G3H585</accession>
<dbReference type="Pfam" id="PF10756">
    <property type="entry name" value="bPH_6"/>
    <property type="match status" value="1"/>
</dbReference>
<evidence type="ECO:0000259" key="2">
    <source>
        <dbReference type="Pfam" id="PF10756"/>
    </source>
</evidence>
<dbReference type="Proteomes" id="UP000035540">
    <property type="component" value="Chromosome"/>
</dbReference>
<feature type="transmembrane region" description="Helical" evidence="1">
    <location>
        <begin position="20"/>
        <end position="53"/>
    </location>
</feature>
<dbReference type="AlphaFoldDB" id="A0A0G3H585"/>
<evidence type="ECO:0000313" key="4">
    <source>
        <dbReference type="Proteomes" id="UP000035540"/>
    </source>
</evidence>
<proteinExistence type="predicted"/>
<dbReference type="OrthoDB" id="5190396at2"/>
<feature type="domain" description="Low molecular weight protein antigen 6 PH" evidence="2">
    <location>
        <begin position="55"/>
        <end position="126"/>
    </location>
</feature>
<dbReference type="EMBL" id="CP011545">
    <property type="protein sequence ID" value="AKK08569.1"/>
    <property type="molecule type" value="Genomic_DNA"/>
</dbReference>
<reference evidence="3 4" key="1">
    <citation type="journal article" date="2015" name="Genome Announc.">
        <title>Complete Genome Sequence of the Type Strain Corynebacterium testudinoris DSM 44614, Recovered from Necrotic Lesions in the Mouth of a Tortoise.</title>
        <authorList>
            <person name="Ruckert C."/>
            <person name="Kriete M."/>
            <person name="Jaenicke S."/>
            <person name="Winkler A."/>
            <person name="Tauch A."/>
        </authorList>
    </citation>
    <scope>NUCLEOTIDE SEQUENCE [LARGE SCALE GENOMIC DNA]</scope>
    <source>
        <strain evidence="3 4">DSM 44614</strain>
    </source>
</reference>
<dbReference type="KEGG" id="cted:CTEST_05615"/>
<name>A0A0G3H585_9CORY</name>
<evidence type="ECO:0000256" key="1">
    <source>
        <dbReference type="SAM" id="Phobius"/>
    </source>
</evidence>
<reference evidence="4" key="2">
    <citation type="submission" date="2015-05" db="EMBL/GenBank/DDBJ databases">
        <title>Complete genome sequence of Corynebacterium testudinoris DSM 44614, recovered from necrotic lesions in the mouth of a tortoise.</title>
        <authorList>
            <person name="Ruckert C."/>
            <person name="Albersmeier A."/>
            <person name="Winkler A."/>
            <person name="Tauch A."/>
        </authorList>
    </citation>
    <scope>NUCLEOTIDE SEQUENCE [LARGE SCALE GENOMIC DNA]</scope>
    <source>
        <strain evidence="4">DSM 44614</strain>
    </source>
</reference>
<organism evidence="3 4">
    <name type="scientific">Corynebacterium testudinoris</name>
    <dbReference type="NCBI Taxonomy" id="136857"/>
    <lineage>
        <taxon>Bacteria</taxon>
        <taxon>Bacillati</taxon>
        <taxon>Actinomycetota</taxon>
        <taxon>Actinomycetes</taxon>
        <taxon>Mycobacteriales</taxon>
        <taxon>Corynebacteriaceae</taxon>
        <taxon>Corynebacterium</taxon>
    </lineage>
</organism>
<keyword evidence="1" id="KW-0812">Transmembrane</keyword>
<dbReference type="InterPro" id="IPR019692">
    <property type="entry name" value="CFP-6_PH"/>
</dbReference>